<evidence type="ECO:0000259" key="10">
    <source>
        <dbReference type="Pfam" id="PF08801"/>
    </source>
</evidence>
<feature type="compositionally biased region" description="Low complexity" evidence="8">
    <location>
        <begin position="57"/>
        <end position="66"/>
    </location>
</feature>
<dbReference type="GO" id="GO:0031080">
    <property type="term" value="C:nuclear pore outer ring"/>
    <property type="evidence" value="ECO:0007669"/>
    <property type="project" value="TreeGrafter"/>
</dbReference>
<evidence type="ECO:0000313" key="12">
    <source>
        <dbReference type="Proteomes" id="UP001220324"/>
    </source>
</evidence>
<keyword evidence="3" id="KW-0813">Transport</keyword>
<dbReference type="GO" id="GO:0006606">
    <property type="term" value="P:protein import into nucleus"/>
    <property type="evidence" value="ECO:0007669"/>
    <property type="project" value="TreeGrafter"/>
</dbReference>
<comment type="subcellular location">
    <subcellularLocation>
        <location evidence="1">Nucleus envelope</location>
    </subcellularLocation>
</comment>
<evidence type="ECO:0000256" key="2">
    <source>
        <dbReference type="ARBA" id="ARBA00005569"/>
    </source>
</evidence>
<evidence type="ECO:0000256" key="1">
    <source>
        <dbReference type="ARBA" id="ARBA00004259"/>
    </source>
</evidence>
<feature type="domain" description="Nucleoporin Nup133/Nup155-like C-terminal" evidence="9">
    <location>
        <begin position="645"/>
        <end position="1311"/>
    </location>
</feature>
<dbReference type="InterPro" id="IPR007187">
    <property type="entry name" value="Nucleoporin_Nup133/Nup155_C"/>
</dbReference>
<dbReference type="EMBL" id="JAQIZZ010000001">
    <property type="protein sequence ID" value="KAJ5556910.1"/>
    <property type="molecule type" value="Genomic_DNA"/>
</dbReference>
<dbReference type="InterPro" id="IPR015943">
    <property type="entry name" value="WD40/YVTN_repeat-like_dom_sf"/>
</dbReference>
<protein>
    <recommendedName>
        <fullName evidence="13">Nucleoporin NUP133</fullName>
    </recommendedName>
</protein>
<comment type="caution">
    <text evidence="11">The sequence shown here is derived from an EMBL/GenBank/DDBJ whole genome shotgun (WGS) entry which is preliminary data.</text>
</comment>
<dbReference type="Gene3D" id="1.20.58.1380">
    <property type="match status" value="1"/>
</dbReference>
<dbReference type="GO" id="GO:0016973">
    <property type="term" value="P:poly(A)+ mRNA export from nucleus"/>
    <property type="evidence" value="ECO:0007669"/>
    <property type="project" value="TreeGrafter"/>
</dbReference>
<evidence type="ECO:0000259" key="9">
    <source>
        <dbReference type="Pfam" id="PF03177"/>
    </source>
</evidence>
<comment type="similarity">
    <text evidence="2">Belongs to the nucleoporin Nup133 family.</text>
</comment>
<dbReference type="Pfam" id="PF08801">
    <property type="entry name" value="Nucleoporin_N"/>
    <property type="match status" value="1"/>
</dbReference>
<evidence type="ECO:0000313" key="11">
    <source>
        <dbReference type="EMBL" id="KAJ5556910.1"/>
    </source>
</evidence>
<sequence length="1341" mass="147770">MFVPKSTSRNPRRRPRTSSDDSVKPPKAKRQRSALRQEENSPSGIVDHESGREVVDSTTSLSLSGHLDGDLHLPIRGMKPTEEPNNDLEGTIVLSSTDYYTVDQLPALPDQIRSSQSEPLKCFFATGQDYALALTHSHAVVWPYSVPTSAPSPSETFSVSIPESCREPSGPVPLGVLLSAATGEYPGLLVIIPSTGKIIYWETVSGAATLGLSRQRQNGIQGSIPGLLSGECTTEIMNCEPSGIIATFSSGRAAHITLRDSQGKPSVFVNFLRSATGIAGGGFLGGIKSVLGGGYWRKEVTAVCAGASRQRGQRDVIIATSAGLVEIWDTHWNHGNALKKKYDVKDDIISALPVLSDDAGKLVGEPDLKVMDFAYSNQQSSDELSPQDSDESWRLFLVVSSTQWLEAKKVFVVELHLTGNESQVLSTRAVDLNSMPALRDEFKPRILVSKSETVAFILIGQSLVVLSLTSVTHETPSAQLLLDSDALPLPFQDTIHLQPGTDHEILGYGADDVSEGHGRASCVMMVRNFGILRVNMAPQYPTGNGVDEGQLSAKHKLEQAIFFGTMAKNPLDLVGDGGLGFSTDEIEQASLEICGDLLRSESRFIPNTSISTDENLRLRAKALDDLASLLGQKGNPLSRPARWELLWGAEKLAAQRAMCALENTFRSGEESPFISHVIDSMNDKFKTRPSNAQQGETTDPTRHWFLRDSFQMEHIIPWIKNAIKPRRGNSSKQARKLSEQILQASEVLLAIMETAYNFRDLHASSYGLGDDFLEDGVLADGYEDLPEPWTSRAVGYTETGHLLDWELDSCRAWIQQKTASADAPDGQTLKKIAENSARHLRIIGQMHRERTRWLTAQQDPKLADESLSIEQAHVKERKWQLFKLAGIGHLQDALSLAERFRDMSALVELIIELQDQVKSQPSQDVSTDTPASAQSEADVAHRISQYFEKFGDSWADAYFSRQISMGHPGALLSMRKYQPSITRFLRTTPAYSKLSWINDVNGENDYETAAVCLENLAIDSEKQLWCHRVQVSLAKLGRLASTEDMPSGNHGSALQEDIKRLDDYSEVDEVQELLQVHVQPALEGAIDQKAEAELALDYFGGHLKDDRPSLHEILGEILSTLVSRRIVGTDGLIDLLTLVSSSDQLSEEGDSELRGREFYHALRVLDHSRYAQRDPLYVSALRKLIWRRCMVKDDWKARGKAAEESNGDFSSAASSTALYHTLCSCLAGKSHWRPVTTLGLTLSIEHAEAGPQSLYKPLSPADVLMADSESDILVSRFRPEQRARVAVDLERENDLLQDYIQTGKLDFWFQNLLSSVMTLPSSTDFAPIESSNLGGPQAVDS</sequence>
<evidence type="ECO:0000256" key="8">
    <source>
        <dbReference type="SAM" id="MobiDB-lite"/>
    </source>
</evidence>
<organism evidence="11 12">
    <name type="scientific">Penicillium frequentans</name>
    <dbReference type="NCBI Taxonomy" id="3151616"/>
    <lineage>
        <taxon>Eukaryota</taxon>
        <taxon>Fungi</taxon>
        <taxon>Dikarya</taxon>
        <taxon>Ascomycota</taxon>
        <taxon>Pezizomycotina</taxon>
        <taxon>Eurotiomycetes</taxon>
        <taxon>Eurotiomycetidae</taxon>
        <taxon>Eurotiales</taxon>
        <taxon>Aspergillaceae</taxon>
        <taxon>Penicillium</taxon>
    </lineage>
</organism>
<evidence type="ECO:0008006" key="13">
    <source>
        <dbReference type="Google" id="ProtNLM"/>
    </source>
</evidence>
<dbReference type="FunFam" id="2.130.10.10:FF:001057">
    <property type="entry name" value="Nuclear pore complex subunit Nup133, putative"/>
    <property type="match status" value="1"/>
</dbReference>
<dbReference type="Gene3D" id="2.130.10.10">
    <property type="entry name" value="YVTN repeat-like/Quinoprotein amine dehydrogenase"/>
    <property type="match status" value="1"/>
</dbReference>
<evidence type="ECO:0000256" key="5">
    <source>
        <dbReference type="ARBA" id="ARBA00022927"/>
    </source>
</evidence>
<dbReference type="InterPro" id="IPR037624">
    <property type="entry name" value="Nup133-like"/>
</dbReference>
<dbReference type="PANTHER" id="PTHR13405:SF11">
    <property type="entry name" value="NUCLEAR PORE COMPLEX PROTEIN NUP133"/>
    <property type="match status" value="1"/>
</dbReference>
<feature type="domain" description="Nucleoporin Nup133/Nup155-like N-terminal" evidence="10">
    <location>
        <begin position="96"/>
        <end position="533"/>
    </location>
</feature>
<dbReference type="Pfam" id="PF03177">
    <property type="entry name" value="Nucleoporin_C"/>
    <property type="match status" value="1"/>
</dbReference>
<reference evidence="11 12" key="1">
    <citation type="journal article" date="2023" name="IMA Fungus">
        <title>Comparative genomic study of the Penicillium genus elucidates a diverse pangenome and 15 lateral gene transfer events.</title>
        <authorList>
            <person name="Petersen C."/>
            <person name="Sorensen T."/>
            <person name="Nielsen M.R."/>
            <person name="Sondergaard T.E."/>
            <person name="Sorensen J.L."/>
            <person name="Fitzpatrick D.A."/>
            <person name="Frisvad J.C."/>
            <person name="Nielsen K.L."/>
        </authorList>
    </citation>
    <scope>NUCLEOTIDE SEQUENCE [LARGE SCALE GENOMIC DNA]</scope>
    <source>
        <strain evidence="11 12">IBT 35679</strain>
    </source>
</reference>
<dbReference type="GO" id="GO:0017056">
    <property type="term" value="F:structural constituent of nuclear pore"/>
    <property type="evidence" value="ECO:0007669"/>
    <property type="project" value="InterPro"/>
</dbReference>
<evidence type="ECO:0000256" key="7">
    <source>
        <dbReference type="ARBA" id="ARBA00023242"/>
    </source>
</evidence>
<evidence type="ECO:0000256" key="4">
    <source>
        <dbReference type="ARBA" id="ARBA00022816"/>
    </source>
</evidence>
<keyword evidence="6" id="KW-0811">Translocation</keyword>
<feature type="region of interest" description="Disordered" evidence="8">
    <location>
        <begin position="1"/>
        <end position="88"/>
    </location>
</feature>
<keyword evidence="4" id="KW-0509">mRNA transport</keyword>
<feature type="compositionally biased region" description="Basic and acidic residues" evidence="8">
    <location>
        <begin position="46"/>
        <end position="55"/>
    </location>
</feature>
<name>A0AAD6GLC5_9EURO</name>
<keyword evidence="5" id="KW-0653">Protein transport</keyword>
<dbReference type="SUPFAM" id="SSF117289">
    <property type="entry name" value="Nucleoporin domain"/>
    <property type="match status" value="1"/>
</dbReference>
<dbReference type="InterPro" id="IPR014908">
    <property type="entry name" value="Nucleoporin_Nup133/Nup155_N"/>
</dbReference>
<dbReference type="GO" id="GO:0000972">
    <property type="term" value="P:transcription-dependent tethering of RNA polymerase II gene DNA at nuclear periphery"/>
    <property type="evidence" value="ECO:0007669"/>
    <property type="project" value="TreeGrafter"/>
</dbReference>
<evidence type="ECO:0000256" key="3">
    <source>
        <dbReference type="ARBA" id="ARBA00022448"/>
    </source>
</evidence>
<dbReference type="Proteomes" id="UP001220324">
    <property type="component" value="Unassembled WGS sequence"/>
</dbReference>
<gene>
    <name evidence="11" type="ORF">N7494_000825</name>
</gene>
<keyword evidence="7" id="KW-0539">Nucleus</keyword>
<keyword evidence="12" id="KW-1185">Reference proteome</keyword>
<dbReference type="PANTHER" id="PTHR13405">
    <property type="entry name" value="NUCLEAR PORE COMPLEX PROTEIN NUP133"/>
    <property type="match status" value="1"/>
</dbReference>
<evidence type="ECO:0000256" key="6">
    <source>
        <dbReference type="ARBA" id="ARBA00023010"/>
    </source>
</evidence>
<accession>A0AAD6GLC5</accession>
<proteinExistence type="inferred from homology"/>